<name>A0AC34QTK6_9BILA</name>
<reference evidence="2" key="1">
    <citation type="submission" date="2022-11" db="UniProtKB">
        <authorList>
            <consortium name="WormBaseParasite"/>
        </authorList>
    </citation>
    <scope>IDENTIFICATION</scope>
</reference>
<organism evidence="1 2">
    <name type="scientific">Panagrolaimus sp. JU765</name>
    <dbReference type="NCBI Taxonomy" id="591449"/>
    <lineage>
        <taxon>Eukaryota</taxon>
        <taxon>Metazoa</taxon>
        <taxon>Ecdysozoa</taxon>
        <taxon>Nematoda</taxon>
        <taxon>Chromadorea</taxon>
        <taxon>Rhabditida</taxon>
        <taxon>Tylenchina</taxon>
        <taxon>Panagrolaimomorpha</taxon>
        <taxon>Panagrolaimoidea</taxon>
        <taxon>Panagrolaimidae</taxon>
        <taxon>Panagrolaimus</taxon>
    </lineage>
</organism>
<proteinExistence type="predicted"/>
<evidence type="ECO:0000313" key="2">
    <source>
        <dbReference type="WBParaSite" id="JU765_v2.g19342.t1"/>
    </source>
</evidence>
<dbReference type="Proteomes" id="UP000887576">
    <property type="component" value="Unplaced"/>
</dbReference>
<dbReference type="WBParaSite" id="JU765_v2.g19342.t1">
    <property type="protein sequence ID" value="JU765_v2.g19342.t1"/>
    <property type="gene ID" value="JU765_v2.g19342"/>
</dbReference>
<evidence type="ECO:0000313" key="1">
    <source>
        <dbReference type="Proteomes" id="UP000887576"/>
    </source>
</evidence>
<sequence>MVMEDTEPYINKITNFAKNWFTVSTTKTSDLKEKELVQIKDLPYYPDKPKVTEYQFVEKEKLPLEHEFTAIRYAVRDGYEIIANRFGILDKSLTKAKDAVVVTEYQFVEKEKLPLEHEFTAIRYAVRDGYEIIANRFGILDKSLTKAKDAVVAADDYVRNEWTVLPKAMAITIGGMAGFVLGIKRYGIRKFVYAAGGLTTMAAFCYPNETVDIVRIGVLHAQRTWDDFKKSPETKK</sequence>
<protein>
    <submittedName>
        <fullName evidence="2">MICOS complex subunit</fullName>
    </submittedName>
</protein>
<accession>A0AC34QTK6</accession>